<keyword evidence="2" id="KW-1185">Reference proteome</keyword>
<evidence type="ECO:0000313" key="1">
    <source>
        <dbReference type="EMBL" id="RKM93206.1"/>
    </source>
</evidence>
<dbReference type="Proteomes" id="UP000028058">
    <property type="component" value="Unassembled WGS sequence"/>
</dbReference>
<reference evidence="1 2" key="1">
    <citation type="journal article" date="2014" name="Genome Announc.">
        <title>Draft Genome Sequence of Streptomyces fradiae ATCC 19609, a Strain Highly Sensitive to Antibiotics.</title>
        <authorList>
            <person name="Bekker O.B."/>
            <person name="Klimina K.M."/>
            <person name="Vatlin A.A."/>
            <person name="Zakharevich N.V."/>
            <person name="Kasianov A.S."/>
            <person name="Danilenko V.N."/>
        </authorList>
    </citation>
    <scope>NUCLEOTIDE SEQUENCE [LARGE SCALE GENOMIC DNA]</scope>
    <source>
        <strain evidence="1 2">ATCC 19609</strain>
    </source>
</reference>
<gene>
    <name evidence="1" type="ORF">SFRA_022120</name>
</gene>
<evidence type="ECO:0000313" key="2">
    <source>
        <dbReference type="Proteomes" id="UP000028058"/>
    </source>
</evidence>
<sequence length="75" mass="7966">MDNTTYGQWMSTDQPGLTVRRGPEGLVCLSTPEGECATLRHLLESIADGLARGEGALEGVTSQQARSALRALHLA</sequence>
<comment type="caution">
    <text evidence="1">The sequence shown here is derived from an EMBL/GenBank/DDBJ whole genome shotgun (WGS) entry which is preliminary data.</text>
</comment>
<dbReference type="OrthoDB" id="4275589at2"/>
<dbReference type="AlphaFoldDB" id="A0A3M8F073"/>
<name>A0A3M8F073_9ACTN</name>
<proteinExistence type="predicted"/>
<dbReference type="RefSeq" id="WP_043468266.1">
    <property type="nucleotide sequence ID" value="NZ_CP134822.1"/>
</dbReference>
<organism evidence="1 2">
    <name type="scientific">Streptomyces xinghaiensis</name>
    <dbReference type="NCBI Taxonomy" id="1038928"/>
    <lineage>
        <taxon>Bacteria</taxon>
        <taxon>Bacillati</taxon>
        <taxon>Actinomycetota</taxon>
        <taxon>Actinomycetes</taxon>
        <taxon>Kitasatosporales</taxon>
        <taxon>Streptomycetaceae</taxon>
        <taxon>Streptomyces</taxon>
    </lineage>
</organism>
<accession>A0A3M8F073</accession>
<protein>
    <submittedName>
        <fullName evidence="1">Uncharacterized protein</fullName>
    </submittedName>
</protein>
<dbReference type="EMBL" id="JNAD02000011">
    <property type="protein sequence ID" value="RKM93206.1"/>
    <property type="molecule type" value="Genomic_DNA"/>
</dbReference>